<gene>
    <name evidence="3" type="ORF">C1T31_13675</name>
</gene>
<dbReference type="Gene3D" id="3.40.50.1820">
    <property type="entry name" value="alpha/beta hydrolase"/>
    <property type="match status" value="1"/>
</dbReference>
<dbReference type="PANTHER" id="PTHR45856:SF11">
    <property type="entry name" value="FUNGAL LIPASE-LIKE DOMAIN-CONTAINING PROTEIN"/>
    <property type="match status" value="1"/>
</dbReference>
<keyword evidence="4" id="KW-1185">Reference proteome</keyword>
<dbReference type="AlphaFoldDB" id="A0A2K1DVF4"/>
<dbReference type="InterPro" id="IPR029058">
    <property type="entry name" value="AB_hydrolase_fold"/>
</dbReference>
<dbReference type="EMBL" id="POWF01000012">
    <property type="protein sequence ID" value="PNQ72012.1"/>
    <property type="molecule type" value="Genomic_DNA"/>
</dbReference>
<feature type="domain" description="Fungal lipase-type" evidence="2">
    <location>
        <begin position="81"/>
        <end position="236"/>
    </location>
</feature>
<dbReference type="InterPro" id="IPR051218">
    <property type="entry name" value="Sec_MonoDiacylglyc_Lipase"/>
</dbReference>
<organism evidence="3 4">
    <name type="scientific">Hanstruepera neustonica</name>
    <dbReference type="NCBI Taxonomy" id="1445657"/>
    <lineage>
        <taxon>Bacteria</taxon>
        <taxon>Pseudomonadati</taxon>
        <taxon>Bacteroidota</taxon>
        <taxon>Flavobacteriia</taxon>
        <taxon>Flavobacteriales</taxon>
        <taxon>Flavobacteriaceae</taxon>
        <taxon>Hanstruepera</taxon>
    </lineage>
</organism>
<dbReference type="PANTHER" id="PTHR45856">
    <property type="entry name" value="ALPHA/BETA-HYDROLASES SUPERFAMILY PROTEIN"/>
    <property type="match status" value="1"/>
</dbReference>
<keyword evidence="1" id="KW-0732">Signal</keyword>
<feature type="chain" id="PRO_5014464069" description="Fungal lipase-type domain-containing protein" evidence="1">
    <location>
        <begin position="19"/>
        <end position="389"/>
    </location>
</feature>
<dbReference type="Pfam" id="PF01764">
    <property type="entry name" value="Lipase_3"/>
    <property type="match status" value="1"/>
</dbReference>
<evidence type="ECO:0000313" key="4">
    <source>
        <dbReference type="Proteomes" id="UP000236641"/>
    </source>
</evidence>
<dbReference type="Proteomes" id="UP000236641">
    <property type="component" value="Unassembled WGS sequence"/>
</dbReference>
<name>A0A2K1DVF4_9FLAO</name>
<sequence>MRILLTALALMIINFHFAQLKPGFNTDEVTTTIALCNSYNFTEQYGSAEAIVPDNYQRSYTSDIIGMDNKFEVYNNGTTGVISFRGSTDKLISWVENFYSAMIPAKGSLKIEDKTYEYAFAKADSSAVHAGYALSVLLISEKLKEQINNLNDKGVSDFIITGHSQGGALATMTRAYLENLPESEFALKNNYKSYAYAQPMCGNKEFAQEYNQRFSEQGTSYSIINPKDPVPNLPFNYEEDKLITKDKIKGWLFGEANFEPTKFGQDALIRLMEGGLTKHIKNSNRLISKIVSFQVGDVELPEFVSDINYFPTGEVKELPTFKYPKIQVNVTGMTEDELADYEQDEDGSWYKKEKKFFQHKPYNYYVYVLKEWDPEAYNNLEMTYLESDL</sequence>
<feature type="signal peptide" evidence="1">
    <location>
        <begin position="1"/>
        <end position="18"/>
    </location>
</feature>
<reference evidence="3 4" key="1">
    <citation type="submission" date="2018-01" db="EMBL/GenBank/DDBJ databases">
        <title>The draft genome of Hanstruepera neustonica JCM19743.</title>
        <authorList>
            <person name="He R.-H."/>
            <person name="Du Z.-J."/>
        </authorList>
    </citation>
    <scope>NUCLEOTIDE SEQUENCE [LARGE SCALE GENOMIC DNA]</scope>
    <source>
        <strain evidence="3 4">JCM19743</strain>
    </source>
</reference>
<dbReference type="SUPFAM" id="SSF53474">
    <property type="entry name" value="alpha/beta-Hydrolases"/>
    <property type="match status" value="1"/>
</dbReference>
<dbReference type="InterPro" id="IPR002921">
    <property type="entry name" value="Fungal_lipase-type"/>
</dbReference>
<evidence type="ECO:0000259" key="2">
    <source>
        <dbReference type="Pfam" id="PF01764"/>
    </source>
</evidence>
<protein>
    <recommendedName>
        <fullName evidence="2">Fungal lipase-type domain-containing protein</fullName>
    </recommendedName>
</protein>
<accession>A0A2K1DVF4</accession>
<comment type="caution">
    <text evidence="3">The sequence shown here is derived from an EMBL/GenBank/DDBJ whole genome shotgun (WGS) entry which is preliminary data.</text>
</comment>
<evidence type="ECO:0000256" key="1">
    <source>
        <dbReference type="SAM" id="SignalP"/>
    </source>
</evidence>
<dbReference type="GO" id="GO:0006629">
    <property type="term" value="P:lipid metabolic process"/>
    <property type="evidence" value="ECO:0007669"/>
    <property type="project" value="InterPro"/>
</dbReference>
<evidence type="ECO:0000313" key="3">
    <source>
        <dbReference type="EMBL" id="PNQ72012.1"/>
    </source>
</evidence>
<proteinExistence type="predicted"/>
<dbReference type="OrthoDB" id="927373at2"/>
<dbReference type="CDD" id="cd00519">
    <property type="entry name" value="Lipase_3"/>
    <property type="match status" value="1"/>
</dbReference>
<dbReference type="RefSeq" id="WP_103053085.1">
    <property type="nucleotide sequence ID" value="NZ_POWF01000012.1"/>
</dbReference>